<evidence type="ECO:0000256" key="3">
    <source>
        <dbReference type="ARBA" id="ARBA00023163"/>
    </source>
</evidence>
<dbReference type="PROSITE" id="PS01124">
    <property type="entry name" value="HTH_ARAC_FAMILY_2"/>
    <property type="match status" value="1"/>
</dbReference>
<dbReference type="Proteomes" id="UP001267290">
    <property type="component" value="Unassembled WGS sequence"/>
</dbReference>
<proteinExistence type="predicted"/>
<accession>A0ABU1NTH8</accession>
<keyword evidence="2" id="KW-0238">DNA-binding</keyword>
<dbReference type="SUPFAM" id="SSF46689">
    <property type="entry name" value="Homeodomain-like"/>
    <property type="match status" value="2"/>
</dbReference>
<dbReference type="RefSeq" id="WP_310224830.1">
    <property type="nucleotide sequence ID" value="NZ_JAVDSB010000001.1"/>
</dbReference>
<dbReference type="InterPro" id="IPR018060">
    <property type="entry name" value="HTH_AraC"/>
</dbReference>
<keyword evidence="3" id="KW-0804">Transcription</keyword>
<dbReference type="InterPro" id="IPR003313">
    <property type="entry name" value="AraC-bd"/>
</dbReference>
<reference evidence="5 6" key="1">
    <citation type="submission" date="2023-07" db="EMBL/GenBank/DDBJ databases">
        <title>Sorghum-associated microbial communities from plants grown in Nebraska, USA.</title>
        <authorList>
            <person name="Schachtman D."/>
        </authorList>
    </citation>
    <scope>NUCLEOTIDE SEQUENCE [LARGE SCALE GENOMIC DNA]</scope>
    <source>
        <strain evidence="5 6">CC258</strain>
    </source>
</reference>
<dbReference type="PANTHER" id="PTHR43280">
    <property type="entry name" value="ARAC-FAMILY TRANSCRIPTIONAL REGULATOR"/>
    <property type="match status" value="1"/>
</dbReference>
<protein>
    <submittedName>
        <fullName evidence="5">AraC-like DNA-binding protein</fullName>
    </submittedName>
</protein>
<keyword evidence="1" id="KW-0805">Transcription regulation</keyword>
<evidence type="ECO:0000313" key="6">
    <source>
        <dbReference type="Proteomes" id="UP001267290"/>
    </source>
</evidence>
<dbReference type="PROSITE" id="PS00041">
    <property type="entry name" value="HTH_ARAC_FAMILY_1"/>
    <property type="match status" value="1"/>
</dbReference>
<dbReference type="InterPro" id="IPR009057">
    <property type="entry name" value="Homeodomain-like_sf"/>
</dbReference>
<comment type="caution">
    <text evidence="5">The sequence shown here is derived from an EMBL/GenBank/DDBJ whole genome shotgun (WGS) entry which is preliminary data.</text>
</comment>
<name>A0ABU1NTH8_9BACL</name>
<evidence type="ECO:0000313" key="5">
    <source>
        <dbReference type="EMBL" id="MDR6550292.1"/>
    </source>
</evidence>
<gene>
    <name evidence="5" type="ORF">J2736_001475</name>
</gene>
<feature type="domain" description="HTH araC/xylS-type" evidence="4">
    <location>
        <begin position="188"/>
        <end position="286"/>
    </location>
</feature>
<dbReference type="Pfam" id="PF02311">
    <property type="entry name" value="AraC_binding"/>
    <property type="match status" value="1"/>
</dbReference>
<dbReference type="Gene3D" id="2.60.120.10">
    <property type="entry name" value="Jelly Rolls"/>
    <property type="match status" value="1"/>
</dbReference>
<evidence type="ECO:0000256" key="2">
    <source>
        <dbReference type="ARBA" id="ARBA00023125"/>
    </source>
</evidence>
<dbReference type="EMBL" id="JAVDSB010000001">
    <property type="protein sequence ID" value="MDR6550292.1"/>
    <property type="molecule type" value="Genomic_DNA"/>
</dbReference>
<dbReference type="InterPro" id="IPR014710">
    <property type="entry name" value="RmlC-like_jellyroll"/>
</dbReference>
<evidence type="ECO:0000256" key="1">
    <source>
        <dbReference type="ARBA" id="ARBA00023015"/>
    </source>
</evidence>
<dbReference type="Pfam" id="PF12833">
    <property type="entry name" value="HTH_18"/>
    <property type="match status" value="1"/>
</dbReference>
<dbReference type="SMART" id="SM00342">
    <property type="entry name" value="HTH_ARAC"/>
    <property type="match status" value="1"/>
</dbReference>
<keyword evidence="6" id="KW-1185">Reference proteome</keyword>
<dbReference type="SUPFAM" id="SSF51215">
    <property type="entry name" value="Regulatory protein AraC"/>
    <property type="match status" value="1"/>
</dbReference>
<dbReference type="CDD" id="cd02208">
    <property type="entry name" value="cupin_RmlC-like"/>
    <property type="match status" value="1"/>
</dbReference>
<dbReference type="PANTHER" id="PTHR43280:SF28">
    <property type="entry name" value="HTH-TYPE TRANSCRIPTIONAL ACTIVATOR RHAS"/>
    <property type="match status" value="1"/>
</dbReference>
<sequence length="290" mass="33967">MDVLKKIEPFEGRRFPLRMTEVISCFHLVRPHWHEHLEFIQVIEGEVQILIDNRTFIAHAPCILFINSCKIHSMHSLNGKNSIIHGMIFDMSLLTGSSEHSELQHALAQFIQTAPIQEPIHPVHPLWNELNTQFEIAYKEYAAQHIGSELIIKSSLYRMMIPLLRNYQQVLSLSKDFNKSFDQYKRLKPVIDYIESSYAQKIYTDTLGGLVNLSPFHFTRFFKKVTGLTPMNYINRYRVEMAKRLLIEHNLSITQIAERTGFCNVNYFDKVFKEMNGFTPLELRKQFTDS</sequence>
<dbReference type="Gene3D" id="1.10.10.60">
    <property type="entry name" value="Homeodomain-like"/>
    <property type="match status" value="2"/>
</dbReference>
<organism evidence="5 6">
    <name type="scientific">Paenibacillus qinlingensis</name>
    <dbReference type="NCBI Taxonomy" id="1837343"/>
    <lineage>
        <taxon>Bacteria</taxon>
        <taxon>Bacillati</taxon>
        <taxon>Bacillota</taxon>
        <taxon>Bacilli</taxon>
        <taxon>Bacillales</taxon>
        <taxon>Paenibacillaceae</taxon>
        <taxon>Paenibacillus</taxon>
    </lineage>
</organism>
<evidence type="ECO:0000259" key="4">
    <source>
        <dbReference type="PROSITE" id="PS01124"/>
    </source>
</evidence>
<dbReference type="InterPro" id="IPR018062">
    <property type="entry name" value="HTH_AraC-typ_CS"/>
</dbReference>
<dbReference type="InterPro" id="IPR037923">
    <property type="entry name" value="HTH-like"/>
</dbReference>